<reference evidence="1 2" key="1">
    <citation type="journal article" date="2014" name="PLoS Genet.">
        <title>The Genome of Spironucleus salmonicida Highlights a Fish Pathogen Adapted to Fluctuating Environments.</title>
        <authorList>
            <person name="Xu F."/>
            <person name="Jerlstrom-Hultqvist J."/>
            <person name="Einarsson E."/>
            <person name="Astvaldsson A."/>
            <person name="Svard S.G."/>
            <person name="Andersson J.O."/>
        </authorList>
    </citation>
    <scope>NUCLEOTIDE SEQUENCE</scope>
    <source>
        <strain evidence="2">ATCC 50377</strain>
    </source>
</reference>
<organism evidence="1">
    <name type="scientific">Spironucleus salmonicida</name>
    <dbReference type="NCBI Taxonomy" id="348837"/>
    <lineage>
        <taxon>Eukaryota</taxon>
        <taxon>Metamonada</taxon>
        <taxon>Diplomonadida</taxon>
        <taxon>Hexamitidae</taxon>
        <taxon>Hexamitinae</taxon>
        <taxon>Spironucleus</taxon>
    </lineage>
</organism>
<dbReference type="EMBL" id="KI546002">
    <property type="protein sequence ID" value="EST48125.1"/>
    <property type="molecule type" value="Genomic_DNA"/>
</dbReference>
<keyword evidence="3" id="KW-1185">Reference proteome</keyword>
<dbReference type="AlphaFoldDB" id="V6LU38"/>
<gene>
    <name evidence="1" type="ORF">SS50377_11725</name>
    <name evidence="2" type="ORF">SS50377_26100</name>
</gene>
<evidence type="ECO:0000313" key="3">
    <source>
        <dbReference type="Proteomes" id="UP000018208"/>
    </source>
</evidence>
<dbReference type="Proteomes" id="UP000018208">
    <property type="component" value="Unassembled WGS sequence"/>
</dbReference>
<dbReference type="VEuPathDB" id="GiardiaDB:SS50377_26100"/>
<evidence type="ECO:0000313" key="1">
    <source>
        <dbReference type="EMBL" id="EST48125.1"/>
    </source>
</evidence>
<name>V6LU38_9EUKA</name>
<accession>V6LU38</accession>
<proteinExistence type="predicted"/>
<protein>
    <submittedName>
        <fullName evidence="1">Uncharacterized protein</fullName>
    </submittedName>
</protein>
<dbReference type="EMBL" id="AUWU02000006">
    <property type="protein sequence ID" value="KAH0571901.1"/>
    <property type="molecule type" value="Genomic_DNA"/>
</dbReference>
<reference evidence="2" key="2">
    <citation type="submission" date="2020-12" db="EMBL/GenBank/DDBJ databases">
        <title>New Spironucleus salmonicida genome in near-complete chromosomes.</title>
        <authorList>
            <person name="Xu F."/>
            <person name="Kurt Z."/>
            <person name="Jimenez-Gonzalez A."/>
            <person name="Astvaldsson A."/>
            <person name="Andersson J.O."/>
            <person name="Svard S.G."/>
        </authorList>
    </citation>
    <scope>NUCLEOTIDE SEQUENCE</scope>
    <source>
        <strain evidence="2">ATCC 50377</strain>
    </source>
</reference>
<sequence length="101" mass="11731">MFSRRVLFPSLPPPPDVKSEHLINNHQFCTEMTQIPLFYTTLKHQEQLADIISEKAFQKIVSPLSIIFQYNLSFLQRHTVRKVVRTFDTCLIAVASQKALE</sequence>
<evidence type="ECO:0000313" key="2">
    <source>
        <dbReference type="EMBL" id="KAH0571901.1"/>
    </source>
</evidence>